<comment type="caution">
    <text evidence="1">The sequence shown here is derived from an EMBL/GenBank/DDBJ whole genome shotgun (WGS) entry which is preliminary data.</text>
</comment>
<reference evidence="1 2" key="1">
    <citation type="submission" date="2022-01" db="EMBL/GenBank/DDBJ databases">
        <title>Paraglaciecola sp. G1-23.</title>
        <authorList>
            <person name="Jin M.S."/>
            <person name="Han D.M."/>
            <person name="Kim H.M."/>
            <person name="Jeon C.O."/>
        </authorList>
    </citation>
    <scope>NUCLEOTIDE SEQUENCE [LARGE SCALE GENOMIC DNA]</scope>
    <source>
        <strain evidence="1 2">G1-23</strain>
    </source>
</reference>
<dbReference type="Proteomes" id="UP001521137">
    <property type="component" value="Unassembled WGS sequence"/>
</dbReference>
<evidence type="ECO:0000313" key="1">
    <source>
        <dbReference type="EMBL" id="MCF2948751.1"/>
    </source>
</evidence>
<dbReference type="EMBL" id="JAKGAS010000005">
    <property type="protein sequence ID" value="MCF2948751.1"/>
    <property type="molecule type" value="Genomic_DNA"/>
</dbReference>
<keyword evidence="2" id="KW-1185">Reference proteome</keyword>
<name>A0ABS9D736_9ALTE</name>
<gene>
    <name evidence="1" type="ORF">L0668_11585</name>
</gene>
<organism evidence="1 2">
    <name type="scientific">Paraglaciecola algarum</name>
    <dbReference type="NCBI Taxonomy" id="3050085"/>
    <lineage>
        <taxon>Bacteria</taxon>
        <taxon>Pseudomonadati</taxon>
        <taxon>Pseudomonadota</taxon>
        <taxon>Gammaproteobacteria</taxon>
        <taxon>Alteromonadales</taxon>
        <taxon>Alteromonadaceae</taxon>
        <taxon>Paraglaciecola</taxon>
    </lineage>
</organism>
<dbReference type="RefSeq" id="WP_235312739.1">
    <property type="nucleotide sequence ID" value="NZ_JAKGAS010000005.1"/>
</dbReference>
<protein>
    <submittedName>
        <fullName evidence="1">Uncharacterized protein</fullName>
    </submittedName>
</protein>
<sequence>MFKFFIVTFEVLALVMVLRTSFVQFWLSDIQSSAADWMLEMSMLIDNQQLEKLRAEISPHTQNLNGYQRDYLRQITDNKAALGSFNQFYCQNGDKNPYIYGASLHYVCSEIGRTGILKS</sequence>
<evidence type="ECO:0000313" key="2">
    <source>
        <dbReference type="Proteomes" id="UP001521137"/>
    </source>
</evidence>
<proteinExistence type="predicted"/>
<accession>A0ABS9D736</accession>